<evidence type="ECO:0000256" key="2">
    <source>
        <dbReference type="SAM" id="SignalP"/>
    </source>
</evidence>
<reference evidence="4" key="1">
    <citation type="submission" date="2025-08" db="UniProtKB">
        <authorList>
            <consortium name="RefSeq"/>
        </authorList>
    </citation>
    <scope>IDENTIFICATION</scope>
    <source>
        <tissue evidence="4">Whole organism</tissue>
    </source>
</reference>
<dbReference type="KEGG" id="hazt:108672973"/>
<dbReference type="Proteomes" id="UP000694843">
    <property type="component" value="Unplaced"/>
</dbReference>
<feature type="signal peptide" evidence="2">
    <location>
        <begin position="1"/>
        <end position="26"/>
    </location>
</feature>
<dbReference type="RefSeq" id="XP_018016231.1">
    <property type="nucleotide sequence ID" value="XM_018160742.2"/>
</dbReference>
<dbReference type="OrthoDB" id="6338744at2759"/>
<name>A0A8B7NT84_HYAAZ</name>
<gene>
    <name evidence="4" type="primary">LOC108672973</name>
</gene>
<feature type="region of interest" description="Disordered" evidence="1">
    <location>
        <begin position="170"/>
        <end position="214"/>
    </location>
</feature>
<evidence type="ECO:0000256" key="1">
    <source>
        <dbReference type="SAM" id="MobiDB-lite"/>
    </source>
</evidence>
<dbReference type="AlphaFoldDB" id="A0A8B7NT84"/>
<keyword evidence="2" id="KW-0732">Signal</keyword>
<evidence type="ECO:0000313" key="3">
    <source>
        <dbReference type="Proteomes" id="UP000694843"/>
    </source>
</evidence>
<keyword evidence="3" id="KW-1185">Reference proteome</keyword>
<sequence length="325" mass="37151">MSGVLCSKWILFVTAIIAVNLMFANSNITETETSFDEELKSTFSLKERFQRLLALDAQPHNREKRLIYFQFRLPFGSNMEIKWTFNWIAMTEIKYTTKLQVALPLNRPLPAYLTDDRYTPDFSTLFGTKLGREGAGGENEDEGFHNYDWETEDHTNRNLDAAVTKADEANKTKTHNVTKRSPATSHRNKRQDELVHENTPDTEIPNGPGRVSDFETKIVSDDITESEREEEMVFDSYEEHSEHVKSLHVMHRLDAYNAIERILTKPSVASLSSPSSDMEVLKDYLVAEEAGRGSGDCRRRFADCPSSVFEIIPLVSHKVLDFGLF</sequence>
<feature type="compositionally biased region" description="Basic and acidic residues" evidence="1">
    <location>
        <begin position="190"/>
        <end position="199"/>
    </location>
</feature>
<organism evidence="3 4">
    <name type="scientific">Hyalella azteca</name>
    <name type="common">Amphipod</name>
    <dbReference type="NCBI Taxonomy" id="294128"/>
    <lineage>
        <taxon>Eukaryota</taxon>
        <taxon>Metazoa</taxon>
        <taxon>Ecdysozoa</taxon>
        <taxon>Arthropoda</taxon>
        <taxon>Crustacea</taxon>
        <taxon>Multicrustacea</taxon>
        <taxon>Malacostraca</taxon>
        <taxon>Eumalacostraca</taxon>
        <taxon>Peracarida</taxon>
        <taxon>Amphipoda</taxon>
        <taxon>Senticaudata</taxon>
        <taxon>Talitrida</taxon>
        <taxon>Talitroidea</taxon>
        <taxon>Hyalellidae</taxon>
        <taxon>Hyalella</taxon>
    </lineage>
</organism>
<dbReference type="GeneID" id="108672973"/>
<feature type="chain" id="PRO_5034214561" evidence="2">
    <location>
        <begin position="27"/>
        <end position="325"/>
    </location>
</feature>
<accession>A0A8B7NT84</accession>
<proteinExistence type="predicted"/>
<protein>
    <submittedName>
        <fullName evidence="4">Uncharacterized protein LOC108672973</fullName>
    </submittedName>
</protein>
<evidence type="ECO:0000313" key="4">
    <source>
        <dbReference type="RefSeq" id="XP_018016231.1"/>
    </source>
</evidence>